<name>A0A0P6X5L3_9CHLR</name>
<dbReference type="PROSITE" id="PS00622">
    <property type="entry name" value="HTH_LUXR_1"/>
    <property type="match status" value="1"/>
</dbReference>
<evidence type="ECO:0000259" key="6">
    <source>
        <dbReference type="PROSITE" id="PS50043"/>
    </source>
</evidence>
<dbReference type="InterPro" id="IPR000792">
    <property type="entry name" value="Tscrpt_reg_LuxR_C"/>
</dbReference>
<dbReference type="SMART" id="SM00448">
    <property type="entry name" value="REC"/>
    <property type="match status" value="1"/>
</dbReference>
<dbReference type="STRING" id="360411.AC812_03995"/>
<dbReference type="AlphaFoldDB" id="A0A0P6X5L3"/>
<dbReference type="InterPro" id="IPR001789">
    <property type="entry name" value="Sig_transdc_resp-reg_receiver"/>
</dbReference>
<evidence type="ECO:0000256" key="5">
    <source>
        <dbReference type="PROSITE-ProRule" id="PRU00169"/>
    </source>
</evidence>
<evidence type="ECO:0000313" key="8">
    <source>
        <dbReference type="EMBL" id="KPL77143.1"/>
    </source>
</evidence>
<dbReference type="EMBL" id="LGHJ01000010">
    <property type="protein sequence ID" value="KPL77143.1"/>
    <property type="molecule type" value="Genomic_DNA"/>
</dbReference>
<dbReference type="GO" id="GO:0006355">
    <property type="term" value="P:regulation of DNA-templated transcription"/>
    <property type="evidence" value="ECO:0007669"/>
    <property type="project" value="InterPro"/>
</dbReference>
<gene>
    <name evidence="8" type="ORF">AC812_03995</name>
</gene>
<dbReference type="Proteomes" id="UP000050514">
    <property type="component" value="Unassembled WGS sequence"/>
</dbReference>
<keyword evidence="3" id="KW-0238">DNA-binding</keyword>
<dbReference type="InterPro" id="IPR016032">
    <property type="entry name" value="Sig_transdc_resp-reg_C-effctor"/>
</dbReference>
<dbReference type="PANTHER" id="PTHR43214:SF41">
    <property type="entry name" value="NITRATE_NITRITE RESPONSE REGULATOR PROTEIN NARP"/>
    <property type="match status" value="1"/>
</dbReference>
<feature type="domain" description="Response regulatory" evidence="7">
    <location>
        <begin position="7"/>
        <end position="123"/>
    </location>
</feature>
<dbReference type="Pfam" id="PF00196">
    <property type="entry name" value="GerE"/>
    <property type="match status" value="1"/>
</dbReference>
<accession>A0A0P6X5L3</accession>
<dbReference type="RefSeq" id="WP_061914594.1">
    <property type="nucleotide sequence ID" value="NZ_DF967971.1"/>
</dbReference>
<evidence type="ECO:0000256" key="3">
    <source>
        <dbReference type="ARBA" id="ARBA00023125"/>
    </source>
</evidence>
<dbReference type="Gene3D" id="3.40.50.2300">
    <property type="match status" value="1"/>
</dbReference>
<dbReference type="CDD" id="cd06170">
    <property type="entry name" value="LuxR_C_like"/>
    <property type="match status" value="1"/>
</dbReference>
<evidence type="ECO:0008006" key="10">
    <source>
        <dbReference type="Google" id="ProtNLM"/>
    </source>
</evidence>
<reference evidence="8 9" key="1">
    <citation type="submission" date="2015-07" db="EMBL/GenBank/DDBJ databases">
        <title>Draft genome of Bellilinea caldifistulae DSM 17877.</title>
        <authorList>
            <person name="Hemp J."/>
            <person name="Ward L.M."/>
            <person name="Pace L.A."/>
            <person name="Fischer W.W."/>
        </authorList>
    </citation>
    <scope>NUCLEOTIDE SEQUENCE [LARGE SCALE GENOMIC DNA]</scope>
    <source>
        <strain evidence="8 9">GOMI-1</strain>
    </source>
</reference>
<dbReference type="PROSITE" id="PS50110">
    <property type="entry name" value="RESPONSE_REGULATORY"/>
    <property type="match status" value="1"/>
</dbReference>
<dbReference type="SUPFAM" id="SSF52172">
    <property type="entry name" value="CheY-like"/>
    <property type="match status" value="1"/>
</dbReference>
<evidence type="ECO:0000256" key="4">
    <source>
        <dbReference type="ARBA" id="ARBA00023163"/>
    </source>
</evidence>
<evidence type="ECO:0000313" key="9">
    <source>
        <dbReference type="Proteomes" id="UP000050514"/>
    </source>
</evidence>
<feature type="modified residue" description="4-aspartylphosphate" evidence="5">
    <location>
        <position position="58"/>
    </location>
</feature>
<sequence>MTVFPVRLVVVDDHALFRRGLIGLINDLPGFQVVGEAGNGREALQVIQQEKPDVVLLDVNMPEMDGIQTVDQIRRMNLPVRVLMLTISEEQDDLLSAIRLGADGYLLKNIEPEDLRKAILRVAEGDGALSPEVTGIVLRALAQQGEIKSQPLLSDRELEVLDCLAAGQTTSQIAAHLFISENTVKTHVRHILEKLEASNRTEAVSKGLQLGLIHKKDG</sequence>
<dbReference type="OrthoDB" id="9779069at2"/>
<dbReference type="CDD" id="cd17535">
    <property type="entry name" value="REC_NarL-like"/>
    <property type="match status" value="1"/>
</dbReference>
<evidence type="ECO:0000256" key="1">
    <source>
        <dbReference type="ARBA" id="ARBA00022553"/>
    </source>
</evidence>
<dbReference type="SUPFAM" id="SSF46894">
    <property type="entry name" value="C-terminal effector domain of the bipartite response regulators"/>
    <property type="match status" value="1"/>
</dbReference>
<comment type="caution">
    <text evidence="8">The sequence shown here is derived from an EMBL/GenBank/DDBJ whole genome shotgun (WGS) entry which is preliminary data.</text>
</comment>
<dbReference type="PROSITE" id="PS50043">
    <property type="entry name" value="HTH_LUXR_2"/>
    <property type="match status" value="1"/>
</dbReference>
<keyword evidence="9" id="KW-1185">Reference proteome</keyword>
<dbReference type="SMART" id="SM00421">
    <property type="entry name" value="HTH_LUXR"/>
    <property type="match status" value="1"/>
</dbReference>
<keyword evidence="1 5" id="KW-0597">Phosphoprotein</keyword>
<protein>
    <recommendedName>
        <fullName evidence="10">Response regulator transcription factor</fullName>
    </recommendedName>
</protein>
<dbReference type="Pfam" id="PF00072">
    <property type="entry name" value="Response_reg"/>
    <property type="match status" value="1"/>
</dbReference>
<dbReference type="InterPro" id="IPR058245">
    <property type="entry name" value="NreC/VraR/RcsB-like_REC"/>
</dbReference>
<dbReference type="GO" id="GO:0003677">
    <property type="term" value="F:DNA binding"/>
    <property type="evidence" value="ECO:0007669"/>
    <property type="project" value="UniProtKB-KW"/>
</dbReference>
<dbReference type="InterPro" id="IPR011006">
    <property type="entry name" value="CheY-like_superfamily"/>
</dbReference>
<proteinExistence type="predicted"/>
<evidence type="ECO:0000256" key="2">
    <source>
        <dbReference type="ARBA" id="ARBA00023015"/>
    </source>
</evidence>
<dbReference type="PANTHER" id="PTHR43214">
    <property type="entry name" value="TWO-COMPONENT RESPONSE REGULATOR"/>
    <property type="match status" value="1"/>
</dbReference>
<feature type="domain" description="HTH luxR-type" evidence="6">
    <location>
        <begin position="146"/>
        <end position="211"/>
    </location>
</feature>
<dbReference type="PRINTS" id="PR00038">
    <property type="entry name" value="HTHLUXR"/>
</dbReference>
<dbReference type="GO" id="GO:0000160">
    <property type="term" value="P:phosphorelay signal transduction system"/>
    <property type="evidence" value="ECO:0007669"/>
    <property type="project" value="InterPro"/>
</dbReference>
<keyword evidence="4" id="KW-0804">Transcription</keyword>
<evidence type="ECO:0000259" key="7">
    <source>
        <dbReference type="PROSITE" id="PS50110"/>
    </source>
</evidence>
<dbReference type="InterPro" id="IPR039420">
    <property type="entry name" value="WalR-like"/>
</dbReference>
<keyword evidence="2" id="KW-0805">Transcription regulation</keyword>
<organism evidence="8 9">
    <name type="scientific">Bellilinea caldifistulae</name>
    <dbReference type="NCBI Taxonomy" id="360411"/>
    <lineage>
        <taxon>Bacteria</taxon>
        <taxon>Bacillati</taxon>
        <taxon>Chloroflexota</taxon>
        <taxon>Anaerolineae</taxon>
        <taxon>Anaerolineales</taxon>
        <taxon>Anaerolineaceae</taxon>
        <taxon>Bellilinea</taxon>
    </lineage>
</organism>